<evidence type="ECO:0000256" key="1">
    <source>
        <dbReference type="SAM" id="Phobius"/>
    </source>
</evidence>
<evidence type="ECO:0000313" key="4">
    <source>
        <dbReference type="EMBL" id="AOM77488.1"/>
    </source>
</evidence>
<dbReference type="Pfam" id="PF13424">
    <property type="entry name" value="TPR_12"/>
    <property type="match status" value="1"/>
</dbReference>
<sequence>MEVLIKKIIAGCFPAFLLFFSMTLAAQTVSSPPVVITRSLDSLKKNNNLSDWIYTRIDYAQAYPGESLSFLMNSAAAAWRKPKSATEIQAWVLLLSHQGYNQMYAGNILNSINCYEQAYNYWQDHQVNMDISDFVLKPWANNYTRLGDYEKAIFIQQKTLNYALKEQDEELAATTYNNLGISYRSIGDFKKAMECIELGSQKATFSSLILLNNTLADIYKEKNELKLAESIITKNMVRQKKMKQDQETAYWLLSSYTTAGDVQFALTNFPAAERYYRLGLQTNDQYYKGNRLREKAYIITQLGKIKLGLKQAKVALVYFNQTLNTLGLLDAKGQVNQNKIFGDNRLQDVFYQRSLAYSYLGEEKEALQNIYWSLLTRDKIRFELADVKTKQRFQSETKQMAEKAITIAFGLLEKTKQHHYAEIILQLIEQTKARILLDDIRRNQQQLSLQTRDSLFLQQQNLESAIAYQEKISLHSSGGSKYAKENSADLKFKLEYVNKKLRERYPALAWNEELNVQSILKRVPPGTHFILFFSGLDYIYTVEINNRQVQQVIRTSHALQVKQMISDFVETYYNNGIEAMTNKPKDFYDASFRCYQLLLGQFSFKKNEGLIIIPDEVIGRLSFESLITDQSYQRSIARWPFLLKKQGISYAFSLQTWINQSRRKHMIVSGNENKGFAGLFMTHQVNDKQLIPAVALEASSLKKLISGRFLIDNEADTKNFFDAFEQADVLHISTHSYLSGPHKEPTLSFSDDEVFLFELAARKNAPGLVVLSACRTADGMMTDGEGIISLSRGFAAIGTQGTIASLWNVNDDAAAKITADTYKNMLKEMKISSSLREAKLNWLNNPRLTSDQYLPYYWDALIFMGYDQQVNLPKAGWSVSSYLLISLTFLFILTATFLFYRSKNKKVTYPALK</sequence>
<evidence type="ECO:0000259" key="3">
    <source>
        <dbReference type="Pfam" id="PF12770"/>
    </source>
</evidence>
<dbReference type="AlphaFoldDB" id="A0A1D7QFL8"/>
<dbReference type="InterPro" id="IPR019734">
    <property type="entry name" value="TPR_rpt"/>
</dbReference>
<reference evidence="4 5" key="1">
    <citation type="submission" date="2016-08" db="EMBL/GenBank/DDBJ databases">
        <authorList>
            <person name="Seilhamer J.J."/>
        </authorList>
    </citation>
    <scope>NUCLEOTIDE SEQUENCE [LARGE SCALE GENOMIC DNA]</scope>
    <source>
        <strain evidence="4 5">DX4</strain>
    </source>
</reference>
<dbReference type="SMART" id="SM00028">
    <property type="entry name" value="TPR"/>
    <property type="match status" value="3"/>
</dbReference>
<evidence type="ECO:0000313" key="5">
    <source>
        <dbReference type="Proteomes" id="UP000094313"/>
    </source>
</evidence>
<dbReference type="PANTHER" id="PTHR10098">
    <property type="entry name" value="RAPSYN-RELATED"/>
    <property type="match status" value="1"/>
</dbReference>
<feature type="transmembrane region" description="Helical" evidence="1">
    <location>
        <begin position="879"/>
        <end position="900"/>
    </location>
</feature>
<evidence type="ECO:0000256" key="2">
    <source>
        <dbReference type="SAM" id="SignalP"/>
    </source>
</evidence>
<proteinExistence type="predicted"/>
<name>A0A1D7QFL8_9SPHI</name>
<accession>A0A1D7QFL8</accession>
<keyword evidence="2" id="KW-0732">Signal</keyword>
<dbReference type="Pfam" id="PF12770">
    <property type="entry name" value="CHAT"/>
    <property type="match status" value="1"/>
</dbReference>
<dbReference type="Proteomes" id="UP000094313">
    <property type="component" value="Chromosome"/>
</dbReference>
<organism evidence="4 5">
    <name type="scientific">Pedobacter steynii</name>
    <dbReference type="NCBI Taxonomy" id="430522"/>
    <lineage>
        <taxon>Bacteria</taxon>
        <taxon>Pseudomonadati</taxon>
        <taxon>Bacteroidota</taxon>
        <taxon>Sphingobacteriia</taxon>
        <taxon>Sphingobacteriales</taxon>
        <taxon>Sphingobacteriaceae</taxon>
        <taxon>Pedobacter</taxon>
    </lineage>
</organism>
<protein>
    <recommendedName>
        <fullName evidence="3">CHAT domain-containing protein</fullName>
    </recommendedName>
</protein>
<feature type="signal peptide" evidence="2">
    <location>
        <begin position="1"/>
        <end position="26"/>
    </location>
</feature>
<dbReference type="SUPFAM" id="SSF48452">
    <property type="entry name" value="TPR-like"/>
    <property type="match status" value="2"/>
</dbReference>
<dbReference type="InterPro" id="IPR024983">
    <property type="entry name" value="CHAT_dom"/>
</dbReference>
<keyword evidence="1" id="KW-1133">Transmembrane helix</keyword>
<keyword evidence="1" id="KW-0472">Membrane</keyword>
<dbReference type="InterPro" id="IPR011990">
    <property type="entry name" value="TPR-like_helical_dom_sf"/>
</dbReference>
<feature type="domain" description="CHAT" evidence="3">
    <location>
        <begin position="605"/>
        <end position="865"/>
    </location>
</feature>
<gene>
    <name evidence="4" type="ORF">BFS30_10100</name>
</gene>
<dbReference type="KEGG" id="psty:BFS30_10100"/>
<keyword evidence="5" id="KW-1185">Reference proteome</keyword>
<feature type="chain" id="PRO_5009098570" description="CHAT domain-containing protein" evidence="2">
    <location>
        <begin position="27"/>
        <end position="913"/>
    </location>
</feature>
<dbReference type="EMBL" id="CP017141">
    <property type="protein sequence ID" value="AOM77488.1"/>
    <property type="molecule type" value="Genomic_DNA"/>
</dbReference>
<keyword evidence="1" id="KW-0812">Transmembrane</keyword>
<dbReference type="Gene3D" id="1.25.40.10">
    <property type="entry name" value="Tetratricopeptide repeat domain"/>
    <property type="match status" value="1"/>
</dbReference>